<dbReference type="GO" id="GO:0003729">
    <property type="term" value="F:mRNA binding"/>
    <property type="evidence" value="ECO:0007669"/>
    <property type="project" value="TreeGrafter"/>
</dbReference>
<feature type="region of interest" description="Disordered" evidence="2">
    <location>
        <begin position="588"/>
        <end position="654"/>
    </location>
</feature>
<dbReference type="GO" id="GO:0005829">
    <property type="term" value="C:cytosol"/>
    <property type="evidence" value="ECO:0007669"/>
    <property type="project" value="TreeGrafter"/>
</dbReference>
<feature type="domain" description="NTF2" evidence="3">
    <location>
        <begin position="8"/>
        <end position="143"/>
    </location>
</feature>
<evidence type="ECO:0000313" key="5">
    <source>
        <dbReference type="Proteomes" id="UP001377567"/>
    </source>
</evidence>
<accession>A0AAV5RXU9</accession>
<feature type="compositionally biased region" description="Low complexity" evidence="2">
    <location>
        <begin position="310"/>
        <end position="330"/>
    </location>
</feature>
<feature type="region of interest" description="Disordered" evidence="2">
    <location>
        <begin position="156"/>
        <end position="510"/>
    </location>
</feature>
<feature type="compositionally biased region" description="Low complexity" evidence="2">
    <location>
        <begin position="352"/>
        <end position="409"/>
    </location>
</feature>
<dbReference type="InterPro" id="IPR039539">
    <property type="entry name" value="Ras_GTPase_bind_prot"/>
</dbReference>
<organism evidence="4 5">
    <name type="scientific">Maudiozyma humilis</name>
    <name type="common">Sour dough yeast</name>
    <name type="synonym">Kazachstania humilis</name>
    <dbReference type="NCBI Taxonomy" id="51915"/>
    <lineage>
        <taxon>Eukaryota</taxon>
        <taxon>Fungi</taxon>
        <taxon>Dikarya</taxon>
        <taxon>Ascomycota</taxon>
        <taxon>Saccharomycotina</taxon>
        <taxon>Saccharomycetes</taxon>
        <taxon>Saccharomycetales</taxon>
        <taxon>Saccharomycetaceae</taxon>
        <taxon>Maudiozyma</taxon>
    </lineage>
</organism>
<feature type="compositionally biased region" description="Polar residues" evidence="2">
    <location>
        <begin position="445"/>
        <end position="456"/>
    </location>
</feature>
<dbReference type="GO" id="GO:0016579">
    <property type="term" value="P:protein deubiquitination"/>
    <property type="evidence" value="ECO:0007669"/>
    <property type="project" value="TreeGrafter"/>
</dbReference>
<dbReference type="Gene3D" id="3.10.450.50">
    <property type="match status" value="1"/>
</dbReference>
<evidence type="ECO:0000256" key="1">
    <source>
        <dbReference type="ARBA" id="ARBA00022884"/>
    </source>
</evidence>
<dbReference type="CDD" id="cd00780">
    <property type="entry name" value="NTF2"/>
    <property type="match status" value="1"/>
</dbReference>
<gene>
    <name evidence="4" type="ORF">DAKH74_025870</name>
</gene>
<feature type="compositionally biased region" description="Basic and acidic residues" evidence="2">
    <location>
        <begin position="430"/>
        <end position="444"/>
    </location>
</feature>
<feature type="compositionally biased region" description="Low complexity" evidence="2">
    <location>
        <begin position="636"/>
        <end position="647"/>
    </location>
</feature>
<feature type="compositionally biased region" description="Basic and acidic residues" evidence="2">
    <location>
        <begin position="185"/>
        <end position="236"/>
    </location>
</feature>
<dbReference type="PANTHER" id="PTHR10693:SF20">
    <property type="entry name" value="AT27578P"/>
    <property type="match status" value="1"/>
</dbReference>
<dbReference type="FunFam" id="3.10.450.50:FF:000017">
    <property type="entry name" value="UBP3-associated protein BRE5"/>
    <property type="match status" value="1"/>
</dbReference>
<dbReference type="GO" id="GO:1990904">
    <property type="term" value="C:ribonucleoprotein complex"/>
    <property type="evidence" value="ECO:0007669"/>
    <property type="project" value="TreeGrafter"/>
</dbReference>
<name>A0AAV5RXU9_MAUHU</name>
<dbReference type="PANTHER" id="PTHR10693">
    <property type="entry name" value="RAS GTPASE-ACTIVATING PROTEIN-BINDING PROTEIN"/>
    <property type="match status" value="1"/>
</dbReference>
<dbReference type="InterPro" id="IPR002075">
    <property type="entry name" value="NTF2_dom"/>
</dbReference>
<reference evidence="4 5" key="1">
    <citation type="journal article" date="2023" name="Elife">
        <title>Identification of key yeast species and microbe-microbe interactions impacting larval growth of Drosophila in the wild.</title>
        <authorList>
            <person name="Mure A."/>
            <person name="Sugiura Y."/>
            <person name="Maeda R."/>
            <person name="Honda K."/>
            <person name="Sakurai N."/>
            <person name="Takahashi Y."/>
            <person name="Watada M."/>
            <person name="Katoh T."/>
            <person name="Gotoh A."/>
            <person name="Gotoh Y."/>
            <person name="Taniguchi I."/>
            <person name="Nakamura K."/>
            <person name="Hayashi T."/>
            <person name="Katayama T."/>
            <person name="Uemura T."/>
            <person name="Hattori Y."/>
        </authorList>
    </citation>
    <scope>NUCLEOTIDE SEQUENCE [LARGE SCALE GENOMIC DNA]</scope>
    <source>
        <strain evidence="4 5">KH-74</strain>
    </source>
</reference>
<feature type="compositionally biased region" description="Basic and acidic residues" evidence="2">
    <location>
        <begin position="284"/>
        <end position="294"/>
    </location>
</feature>
<dbReference type="GO" id="GO:1990861">
    <property type="term" value="C:Ubp3-Bre5 deubiquitination complex"/>
    <property type="evidence" value="ECO:0007669"/>
    <property type="project" value="TreeGrafter"/>
</dbReference>
<dbReference type="PROSITE" id="PS50177">
    <property type="entry name" value="NTF2_DOMAIN"/>
    <property type="match status" value="1"/>
</dbReference>
<evidence type="ECO:0000313" key="4">
    <source>
        <dbReference type="EMBL" id="GMM55971.1"/>
    </source>
</evidence>
<comment type="caution">
    <text evidence="4">The sequence shown here is derived from an EMBL/GenBank/DDBJ whole genome shotgun (WGS) entry which is preliminary data.</text>
</comment>
<dbReference type="EMBL" id="BTGD01000006">
    <property type="protein sequence ID" value="GMM55971.1"/>
    <property type="molecule type" value="Genomic_DNA"/>
</dbReference>
<proteinExistence type="predicted"/>
<dbReference type="InterPro" id="IPR018222">
    <property type="entry name" value="Nuclear_transport_factor_2_euk"/>
</dbReference>
<evidence type="ECO:0000256" key="2">
    <source>
        <dbReference type="SAM" id="MobiDB-lite"/>
    </source>
</evidence>
<feature type="compositionally biased region" description="Low complexity" evidence="2">
    <location>
        <begin position="468"/>
        <end position="480"/>
    </location>
</feature>
<protein>
    <submittedName>
        <fullName evidence="4">Bre5 protein</fullName>
    </submittedName>
</protein>
<dbReference type="Pfam" id="PF02136">
    <property type="entry name" value="NTF2"/>
    <property type="match status" value="1"/>
</dbReference>
<sequence length="654" mass="70318">MSSNIQNVSYAFLQTYYQRMKEDPTKLASLYGKTAELTHLNYQNVDLATPLVSGGLTTVKLTGKDNISRFFTRNEEKVRDLKVRLDSCDFQTTGFTHKGILIITTGEMFWTGYPVQKFCQTFILTPAGLNTDVYDVSNDVIRFITPDVAPVVEKDAAAEVSSKQTTKPKKSASEEKPSKSSKSSTPKEKSHKEHTPKTETPKEHTPKTHTPHEGPPKDHTPKERTPKDESAAKEVTETPVTVAEPARKEPKKASKSKKESTKEATKEAAEPASNEASVTPAAEKINEVAVDTKAESAPSAPKAKETTPVTKADASAATETATAEVSEKVASPAEPVKKTTPSPADPVKKTVSSSEPAKKATASPATSPAEPVKSASPAPAVKETPAVTATPAPVETPATATTAAAATTPAPAPTPVKMSWASKVSQNDGVNKESKKIYIPREDVMTTTSTTPMSRNDSNRGNNRKNARNTANNTATATNTNEEERRHANNKTKKRNANNNNNNNNGNGLANRNGYYPVFLNGTDVVNKDELKTQIIKEFGPVMKMSRGDNFVVIDFQLESSQREALEKKKVSVGGVELVLERKTYKRNAARDAAQGAAGKSSMAPGASASGHWESTGGDQNGFVSAQKGHRRHHANSNASSNANVNANREKRGN</sequence>
<keyword evidence="5" id="KW-1185">Reference proteome</keyword>
<dbReference type="InterPro" id="IPR032710">
    <property type="entry name" value="NTF2-like_dom_sf"/>
</dbReference>
<keyword evidence="1" id="KW-0694">RNA-binding</keyword>
<evidence type="ECO:0000259" key="3">
    <source>
        <dbReference type="PROSITE" id="PS50177"/>
    </source>
</evidence>
<dbReference type="AlphaFoldDB" id="A0AAV5RXU9"/>
<feature type="compositionally biased region" description="Low complexity" evidence="2">
    <location>
        <begin position="497"/>
        <end position="510"/>
    </location>
</feature>
<dbReference type="SUPFAM" id="SSF54427">
    <property type="entry name" value="NTF2-like"/>
    <property type="match status" value="1"/>
</dbReference>
<dbReference type="Proteomes" id="UP001377567">
    <property type="component" value="Unassembled WGS sequence"/>
</dbReference>
<dbReference type="GO" id="GO:0034517">
    <property type="term" value="P:ribophagy"/>
    <property type="evidence" value="ECO:0007669"/>
    <property type="project" value="TreeGrafter"/>
</dbReference>
<feature type="compositionally biased region" description="Basic and acidic residues" evidence="2">
    <location>
        <begin position="245"/>
        <end position="269"/>
    </location>
</feature>